<dbReference type="InterPro" id="IPR027417">
    <property type="entry name" value="P-loop_NTPase"/>
</dbReference>
<comment type="similarity">
    <text evidence="1">Belongs to the ABC transporter superfamily.</text>
</comment>
<dbReference type="Gene3D" id="3.40.50.300">
    <property type="entry name" value="P-loop containing nucleotide triphosphate hydrolases"/>
    <property type="match status" value="1"/>
</dbReference>
<dbReference type="InterPro" id="IPR019794">
    <property type="entry name" value="Peroxidases_AS"/>
</dbReference>
<sequence length="411" mass="44417">MNPPPLPGQLAFLHEIDQLKRIVRQTTLIDASRRENSAEHSWHLAMYALTLAEHAAAPVDVLRVIKMLLIHDIVEIDAGDAPFHDAAAQAGQAEREQAAARRLFSLLPPAQGEPLRALWQEFEAGASADARFAKALDRLQPLLHNVATGGGTWNAAQLSEAQVMARYGPVIERGAPALWHAAASQVRAHFHSSSPLFKDASRMLRIENLSKRYADHLVFEGLTQDFGPGCVALCEQESTGKSTLLKLIAGVMTPDTGKIWIGGHDLAGEPQAARARLAYVPDDCLAFPEQTGLGLLRQTAADKQVALDDSVIDLARRLGLEPHLAKRFEQMSTGTRRKVYLAAAAIGAPAVVLADGPSQGLDAPAREVLAETLRDWARDRVVLFASHDPELVAACGARLADVGALRHRNAP</sequence>
<dbReference type="EMBL" id="NEVU01000001">
    <property type="protein sequence ID" value="OZI77841.1"/>
    <property type="molecule type" value="Genomic_DNA"/>
</dbReference>
<evidence type="ECO:0000313" key="5">
    <source>
        <dbReference type="Proteomes" id="UP000216429"/>
    </source>
</evidence>
<dbReference type="GO" id="GO:0005524">
    <property type="term" value="F:ATP binding"/>
    <property type="evidence" value="ECO:0007669"/>
    <property type="project" value="InterPro"/>
</dbReference>
<keyword evidence="5" id="KW-1185">Reference proteome</keyword>
<gene>
    <name evidence="4" type="ORF">CAL22_04740</name>
</gene>
<dbReference type="InterPro" id="IPR003439">
    <property type="entry name" value="ABC_transporter-like_ATP-bd"/>
</dbReference>
<dbReference type="PROSITE" id="PS50893">
    <property type="entry name" value="ABC_TRANSPORTER_2"/>
    <property type="match status" value="1"/>
</dbReference>
<organism evidence="4 5">
    <name type="scientific">Bordetella genomosp. 12</name>
    <dbReference type="NCBI Taxonomy" id="463035"/>
    <lineage>
        <taxon>Bacteria</taxon>
        <taxon>Pseudomonadati</taxon>
        <taxon>Pseudomonadota</taxon>
        <taxon>Betaproteobacteria</taxon>
        <taxon>Burkholderiales</taxon>
        <taxon>Alcaligenaceae</taxon>
        <taxon>Bordetella</taxon>
    </lineage>
</organism>
<dbReference type="OrthoDB" id="9087134at2"/>
<dbReference type="Proteomes" id="UP000216429">
    <property type="component" value="Unassembled WGS sequence"/>
</dbReference>
<dbReference type="InterPro" id="IPR006674">
    <property type="entry name" value="HD_domain"/>
</dbReference>
<evidence type="ECO:0000256" key="2">
    <source>
        <dbReference type="ARBA" id="ARBA00022448"/>
    </source>
</evidence>
<feature type="domain" description="ABC transporter" evidence="3">
    <location>
        <begin position="204"/>
        <end position="411"/>
    </location>
</feature>
<dbReference type="Pfam" id="PF13023">
    <property type="entry name" value="HD_3"/>
    <property type="match status" value="1"/>
</dbReference>
<dbReference type="PANTHER" id="PTHR43335:SF4">
    <property type="entry name" value="ABC TRANSPORTER, ATP-BINDING PROTEIN"/>
    <property type="match status" value="1"/>
</dbReference>
<evidence type="ECO:0000256" key="1">
    <source>
        <dbReference type="ARBA" id="ARBA00005417"/>
    </source>
</evidence>
<dbReference type="PROSITE" id="PS00436">
    <property type="entry name" value="PEROXIDASE_2"/>
    <property type="match status" value="1"/>
</dbReference>
<evidence type="ECO:0000313" key="4">
    <source>
        <dbReference type="EMBL" id="OZI77841.1"/>
    </source>
</evidence>
<protein>
    <recommendedName>
        <fullName evidence="3">ABC transporter domain-containing protein</fullName>
    </recommendedName>
</protein>
<name>A0A261VVN8_9BORD</name>
<evidence type="ECO:0000259" key="3">
    <source>
        <dbReference type="PROSITE" id="PS50893"/>
    </source>
</evidence>
<comment type="caution">
    <text evidence="4">The sequence shown here is derived from an EMBL/GenBank/DDBJ whole genome shotgun (WGS) entry which is preliminary data.</text>
</comment>
<dbReference type="Gene3D" id="1.10.3210.10">
    <property type="entry name" value="Hypothetical protein af1432"/>
    <property type="match status" value="1"/>
</dbReference>
<dbReference type="Pfam" id="PF00005">
    <property type="entry name" value="ABC_tran"/>
    <property type="match status" value="1"/>
</dbReference>
<reference evidence="5" key="1">
    <citation type="submission" date="2017-05" db="EMBL/GenBank/DDBJ databases">
        <title>Complete and WGS of Bordetella genogroups.</title>
        <authorList>
            <person name="Spilker T."/>
            <person name="Lipuma J."/>
        </authorList>
    </citation>
    <scope>NUCLEOTIDE SEQUENCE [LARGE SCALE GENOMIC DNA]</scope>
    <source>
        <strain evidence="5">AU6712</strain>
    </source>
</reference>
<dbReference type="PANTHER" id="PTHR43335">
    <property type="entry name" value="ABC TRANSPORTER, ATP-BINDING PROTEIN"/>
    <property type="match status" value="1"/>
</dbReference>
<proteinExistence type="inferred from homology"/>
<accession>A0A261VVN8</accession>
<dbReference type="GO" id="GO:0004601">
    <property type="term" value="F:peroxidase activity"/>
    <property type="evidence" value="ECO:0007669"/>
    <property type="project" value="InterPro"/>
</dbReference>
<keyword evidence="2" id="KW-0813">Transport</keyword>
<dbReference type="GO" id="GO:0016887">
    <property type="term" value="F:ATP hydrolysis activity"/>
    <property type="evidence" value="ECO:0007669"/>
    <property type="project" value="InterPro"/>
</dbReference>
<dbReference type="SUPFAM" id="SSF109604">
    <property type="entry name" value="HD-domain/PDEase-like"/>
    <property type="match status" value="1"/>
</dbReference>
<dbReference type="AlphaFoldDB" id="A0A261VVN8"/>
<dbReference type="SUPFAM" id="SSF52540">
    <property type="entry name" value="P-loop containing nucleoside triphosphate hydrolases"/>
    <property type="match status" value="1"/>
</dbReference>